<gene>
    <name evidence="1" type="ORF">ILEXP_LOCUS37487</name>
</gene>
<name>A0ABC8TFD7_9AQUA</name>
<organism evidence="1 2">
    <name type="scientific">Ilex paraguariensis</name>
    <name type="common">yerba mate</name>
    <dbReference type="NCBI Taxonomy" id="185542"/>
    <lineage>
        <taxon>Eukaryota</taxon>
        <taxon>Viridiplantae</taxon>
        <taxon>Streptophyta</taxon>
        <taxon>Embryophyta</taxon>
        <taxon>Tracheophyta</taxon>
        <taxon>Spermatophyta</taxon>
        <taxon>Magnoliopsida</taxon>
        <taxon>eudicotyledons</taxon>
        <taxon>Gunneridae</taxon>
        <taxon>Pentapetalae</taxon>
        <taxon>asterids</taxon>
        <taxon>campanulids</taxon>
        <taxon>Aquifoliales</taxon>
        <taxon>Aquifoliaceae</taxon>
        <taxon>Ilex</taxon>
    </lineage>
</organism>
<evidence type="ECO:0000313" key="1">
    <source>
        <dbReference type="EMBL" id="CAK9168154.1"/>
    </source>
</evidence>
<keyword evidence="2" id="KW-1185">Reference proteome</keyword>
<protein>
    <submittedName>
        <fullName evidence="1">Uncharacterized protein</fullName>
    </submittedName>
</protein>
<dbReference type="AlphaFoldDB" id="A0ABC8TFD7"/>
<dbReference type="Proteomes" id="UP001642360">
    <property type="component" value="Unassembled WGS sequence"/>
</dbReference>
<comment type="caution">
    <text evidence="1">The sequence shown here is derived from an EMBL/GenBank/DDBJ whole genome shotgun (WGS) entry which is preliminary data.</text>
</comment>
<sequence length="101" mass="11630">MNRISLRDAYKSIAGLRACSPKTQRKGLLSYSGWFHSQTQTQVVVIGESWNQSDRRSDLTVPVVTFAHIKVVSNSGFLLSVSKKRFSRHCRKQYPLQDWKM</sequence>
<evidence type="ECO:0000313" key="2">
    <source>
        <dbReference type="Proteomes" id="UP001642360"/>
    </source>
</evidence>
<accession>A0ABC8TFD7</accession>
<reference evidence="1 2" key="1">
    <citation type="submission" date="2024-02" db="EMBL/GenBank/DDBJ databases">
        <authorList>
            <person name="Vignale AGUSTIN F."/>
            <person name="Sosa J E."/>
            <person name="Modenutti C."/>
        </authorList>
    </citation>
    <scope>NUCLEOTIDE SEQUENCE [LARGE SCALE GENOMIC DNA]</scope>
</reference>
<dbReference type="EMBL" id="CAUOFW020005014">
    <property type="protein sequence ID" value="CAK9168154.1"/>
    <property type="molecule type" value="Genomic_DNA"/>
</dbReference>
<proteinExistence type="predicted"/>